<dbReference type="Gene3D" id="3.40.720.10">
    <property type="entry name" value="Alkaline Phosphatase, subunit A"/>
    <property type="match status" value="1"/>
</dbReference>
<reference evidence="6" key="2">
    <citation type="submission" date="2010-01" db="EMBL/GenBank/DDBJ databases">
        <title>The complete genome of Conexibacter woesei DSM 14684.</title>
        <authorList>
            <consortium name="US DOE Joint Genome Institute (JGI-PGF)"/>
            <person name="Lucas S."/>
            <person name="Copeland A."/>
            <person name="Lapidus A."/>
            <person name="Glavina del Rio T."/>
            <person name="Dalin E."/>
            <person name="Tice H."/>
            <person name="Bruce D."/>
            <person name="Goodwin L."/>
            <person name="Pitluck S."/>
            <person name="Kyrpides N."/>
            <person name="Mavromatis K."/>
            <person name="Ivanova N."/>
            <person name="Mikhailova N."/>
            <person name="Chertkov O."/>
            <person name="Brettin T."/>
            <person name="Detter J.C."/>
            <person name="Han C."/>
            <person name="Larimer F."/>
            <person name="Land M."/>
            <person name="Hauser L."/>
            <person name="Markowitz V."/>
            <person name="Cheng J.-F."/>
            <person name="Hugenholtz P."/>
            <person name="Woyke T."/>
            <person name="Wu D."/>
            <person name="Pukall R."/>
            <person name="Steenblock K."/>
            <person name="Schneider S."/>
            <person name="Klenk H.-P."/>
            <person name="Eisen J.A."/>
        </authorList>
    </citation>
    <scope>NUCLEOTIDE SEQUENCE [LARGE SCALE GENOMIC DNA]</scope>
    <source>
        <strain evidence="6">DSM 14684 / CIP 108061 / JCM 11494 / NBRC 100937 / ID131577</strain>
    </source>
</reference>
<dbReference type="Proteomes" id="UP000008229">
    <property type="component" value="Chromosome"/>
</dbReference>
<dbReference type="InterPro" id="IPR017850">
    <property type="entry name" value="Alkaline_phosphatase_core_sf"/>
</dbReference>
<keyword evidence="4" id="KW-0732">Signal</keyword>
<feature type="compositionally biased region" description="Low complexity" evidence="3">
    <location>
        <begin position="70"/>
        <end position="81"/>
    </location>
</feature>
<keyword evidence="6" id="KW-1185">Reference proteome</keyword>
<feature type="region of interest" description="Disordered" evidence="3">
    <location>
        <begin position="32"/>
        <end position="123"/>
    </location>
</feature>
<proteinExistence type="predicted"/>
<evidence type="ECO:0000313" key="6">
    <source>
        <dbReference type="Proteomes" id="UP000008229"/>
    </source>
</evidence>
<evidence type="ECO:0000313" key="5">
    <source>
        <dbReference type="EMBL" id="ADB53562.1"/>
    </source>
</evidence>
<feature type="compositionally biased region" description="Low complexity" evidence="3">
    <location>
        <begin position="41"/>
        <end position="56"/>
    </location>
</feature>
<reference evidence="5 6" key="1">
    <citation type="journal article" date="2010" name="Stand. Genomic Sci.">
        <title>Complete genome sequence of Conexibacter woesei type strain (ID131577).</title>
        <authorList>
            <person name="Pukall R."/>
            <person name="Lapidus A."/>
            <person name="Glavina Del Rio T."/>
            <person name="Copeland A."/>
            <person name="Tice H."/>
            <person name="Cheng J.-F."/>
            <person name="Lucas S."/>
            <person name="Chen F."/>
            <person name="Nolan M."/>
            <person name="Bruce D."/>
            <person name="Goodwin L."/>
            <person name="Pitluck S."/>
            <person name="Mavromatis K."/>
            <person name="Ivanova N."/>
            <person name="Ovchinnikova G."/>
            <person name="Pati A."/>
            <person name="Chen A."/>
            <person name="Palaniappan K."/>
            <person name="Land M."/>
            <person name="Hauser L."/>
            <person name="Chang Y.-J."/>
            <person name="Jeffries C.D."/>
            <person name="Chain P."/>
            <person name="Meincke L."/>
            <person name="Sims D."/>
            <person name="Brettin T."/>
            <person name="Detter J.C."/>
            <person name="Rohde M."/>
            <person name="Goeker M."/>
            <person name="Bristow J."/>
            <person name="Eisen J.A."/>
            <person name="Markowitz V."/>
            <person name="Kyrpides N.C."/>
            <person name="Klenk H.-P."/>
            <person name="Hugenholtz P."/>
        </authorList>
    </citation>
    <scope>NUCLEOTIDE SEQUENCE [LARGE SCALE GENOMIC DNA]</scope>
    <source>
        <strain evidence="6">DSM 14684 / CIP 108061 / JCM 11494 / NBRC 100937 / ID131577</strain>
    </source>
</reference>
<feature type="chain" id="PRO_5003043697" evidence="4">
    <location>
        <begin position="34"/>
        <end position="437"/>
    </location>
</feature>
<dbReference type="AlphaFoldDB" id="D3FE70"/>
<keyword evidence="1" id="KW-0378">Hydrolase</keyword>
<evidence type="ECO:0000256" key="2">
    <source>
        <dbReference type="ARBA" id="ARBA00023026"/>
    </source>
</evidence>
<dbReference type="KEGG" id="cwo:Cwoe_5153"/>
<sequence precursor="true">MTPQVARRRRAALPVALAALVGLAIVTSTNVPASPAGSSQPPLTVVLPAPVAQAPPAAEPAEPPVEDAEPAAAELPEATPVADPPVADPPATDPPAADDDESAPDETAGEETPPAQDPDPAPPVEHVFLIALGGADVNALAGDETAAPYLAGTLAKSGTLLSDYRTIARGGLANRIALISGQGPTTQTLSDCTTYADVEPADALADGQAGGDGCVYGVGTGHLGDQLRALKRTWKAYVEPAAADAAATCDAGADTTRRNPFLWFRGTVEADDCDARNVPLAQLEKDLRDAETTPALSWIASDAQQGSADADRFLERVVPQIQSSLAYAGGGLIAIVGDQPPSPAPPPETPTPSTLAPTTYANVGDAVAAGAGVPVGALLISASTPSGKVDATPANAFTLLRTLQWIYGVDPLGYAAADGVAPLSDDLALSAALLPRE</sequence>
<dbReference type="GO" id="GO:0016788">
    <property type="term" value="F:hydrolase activity, acting on ester bonds"/>
    <property type="evidence" value="ECO:0007669"/>
    <property type="project" value="InterPro"/>
</dbReference>
<accession>D3FE70</accession>
<evidence type="ECO:0000256" key="3">
    <source>
        <dbReference type="SAM" id="MobiDB-lite"/>
    </source>
</evidence>
<feature type="compositionally biased region" description="Acidic residues" evidence="3">
    <location>
        <begin position="96"/>
        <end position="109"/>
    </location>
</feature>
<dbReference type="InterPro" id="IPR007312">
    <property type="entry name" value="Phosphoesterase"/>
</dbReference>
<name>D3FE70_CONWI</name>
<dbReference type="RefSeq" id="WP_012936613.1">
    <property type="nucleotide sequence ID" value="NC_013739.1"/>
</dbReference>
<gene>
    <name evidence="5" type="ordered locus">Cwoe_5153</name>
</gene>
<protein>
    <submittedName>
        <fullName evidence="5">Phosphoesterase</fullName>
    </submittedName>
</protein>
<evidence type="ECO:0000256" key="4">
    <source>
        <dbReference type="SAM" id="SignalP"/>
    </source>
</evidence>
<keyword evidence="2" id="KW-0843">Virulence</keyword>
<evidence type="ECO:0000256" key="1">
    <source>
        <dbReference type="ARBA" id="ARBA00022801"/>
    </source>
</evidence>
<dbReference type="eggNOG" id="COG3511">
    <property type="taxonomic scope" value="Bacteria"/>
</dbReference>
<dbReference type="HOGENOM" id="CLU_626592_0_0_11"/>
<organism evidence="5 6">
    <name type="scientific">Conexibacter woesei (strain DSM 14684 / CCUG 47730 / CIP 108061 / JCM 11494 / NBRC 100937 / ID131577)</name>
    <dbReference type="NCBI Taxonomy" id="469383"/>
    <lineage>
        <taxon>Bacteria</taxon>
        <taxon>Bacillati</taxon>
        <taxon>Actinomycetota</taxon>
        <taxon>Thermoleophilia</taxon>
        <taxon>Solirubrobacterales</taxon>
        <taxon>Conexibacteraceae</taxon>
        <taxon>Conexibacter</taxon>
    </lineage>
</organism>
<dbReference type="Pfam" id="PF04185">
    <property type="entry name" value="Phosphoesterase"/>
    <property type="match status" value="1"/>
</dbReference>
<feature type="compositionally biased region" description="Pro residues" evidence="3">
    <location>
        <begin position="82"/>
        <end position="93"/>
    </location>
</feature>
<feature type="signal peptide" evidence="4">
    <location>
        <begin position="1"/>
        <end position="33"/>
    </location>
</feature>
<dbReference type="EMBL" id="CP001854">
    <property type="protein sequence ID" value="ADB53562.1"/>
    <property type="molecule type" value="Genomic_DNA"/>
</dbReference>
<dbReference type="STRING" id="469383.Cwoe_5153"/>